<protein>
    <recommendedName>
        <fullName evidence="6">Anoctamin</fullName>
    </recommendedName>
</protein>
<evidence type="ECO:0000256" key="2">
    <source>
        <dbReference type="ARBA" id="ARBA00009671"/>
    </source>
</evidence>
<evidence type="ECO:0000256" key="6">
    <source>
        <dbReference type="RuleBase" id="RU280814"/>
    </source>
</evidence>
<dbReference type="PANTHER" id="PTHR12308">
    <property type="entry name" value="ANOCTAMIN"/>
    <property type="match status" value="1"/>
</dbReference>
<evidence type="ECO:0000256" key="4">
    <source>
        <dbReference type="ARBA" id="ARBA00022989"/>
    </source>
</evidence>
<comment type="similarity">
    <text evidence="2 6">Belongs to the anoctamin family.</text>
</comment>
<keyword evidence="5 6" id="KW-0472">Membrane</keyword>
<feature type="transmembrane region" description="Helical" evidence="6">
    <location>
        <begin position="12"/>
        <end position="31"/>
    </location>
</feature>
<dbReference type="EMBL" id="KV594196">
    <property type="protein sequence ID" value="OPL21194.1"/>
    <property type="molecule type" value="Genomic_DNA"/>
</dbReference>
<gene>
    <name evidence="8" type="ORF">AM593_00704</name>
</gene>
<dbReference type="Pfam" id="PF04547">
    <property type="entry name" value="Anoctamin"/>
    <property type="match status" value="1"/>
</dbReference>
<evidence type="ECO:0000256" key="1">
    <source>
        <dbReference type="ARBA" id="ARBA00004141"/>
    </source>
</evidence>
<organism evidence="8 9">
    <name type="scientific">Mytilus galloprovincialis</name>
    <name type="common">Mediterranean mussel</name>
    <dbReference type="NCBI Taxonomy" id="29158"/>
    <lineage>
        <taxon>Eukaryota</taxon>
        <taxon>Metazoa</taxon>
        <taxon>Spiralia</taxon>
        <taxon>Lophotrochozoa</taxon>
        <taxon>Mollusca</taxon>
        <taxon>Bivalvia</taxon>
        <taxon>Autobranchia</taxon>
        <taxon>Pteriomorphia</taxon>
        <taxon>Mytilida</taxon>
        <taxon>Mytiloidea</taxon>
        <taxon>Mytilidae</taxon>
        <taxon>Mytilinae</taxon>
        <taxon>Mytilus</taxon>
    </lineage>
</organism>
<evidence type="ECO:0000259" key="7">
    <source>
        <dbReference type="Pfam" id="PF04547"/>
    </source>
</evidence>
<dbReference type="PANTHER" id="PTHR12308:SF73">
    <property type="entry name" value="ANOCTAMIN"/>
    <property type="match status" value="1"/>
</dbReference>
<dbReference type="GO" id="GO:0005886">
    <property type="term" value="C:plasma membrane"/>
    <property type="evidence" value="ECO:0007669"/>
    <property type="project" value="TreeGrafter"/>
</dbReference>
<evidence type="ECO:0000256" key="3">
    <source>
        <dbReference type="ARBA" id="ARBA00022692"/>
    </source>
</evidence>
<evidence type="ECO:0000313" key="8">
    <source>
        <dbReference type="EMBL" id="OPL21194.1"/>
    </source>
</evidence>
<accession>A0A3R5Q3J6</accession>
<reference evidence="8 9" key="1">
    <citation type="journal article" date="2016" name="PLoS ONE">
        <title>A First Insight into the Genome of the Filter-Feeder Mussel Mytilus galloprovincialis.</title>
        <authorList>
            <person name="Murgarella M."/>
            <person name="Puiu D."/>
            <person name="Novoa B."/>
            <person name="Figueras A."/>
            <person name="Posada D."/>
            <person name="Canchaya C."/>
        </authorList>
    </citation>
    <scope>NUCLEOTIDE SEQUENCE [LARGE SCALE GENOMIC DNA]</scope>
    <source>
        <tissue evidence="8">Muscle</tissue>
    </source>
</reference>
<feature type="non-terminal residue" evidence="8">
    <location>
        <position position="1"/>
    </location>
</feature>
<keyword evidence="4 6" id="KW-1133">Transmembrane helix</keyword>
<sequence length="93" mass="10968">LTVIKEACDNEATPYYAMIICVWGTLFLELWKRKTSTLAYEWDVDEFEATEPDRPEFYGTKAREVTLLVRLLRSTREEGVTFVQYLLHDNETQ</sequence>
<comment type="caution">
    <text evidence="6">Lacks conserved residue(s) required for the propagation of feature annotation.</text>
</comment>
<proteinExistence type="inferred from homology"/>
<feature type="domain" description="Anoctamin transmembrane" evidence="7">
    <location>
        <begin position="8"/>
        <end position="64"/>
    </location>
</feature>
<dbReference type="AlphaFoldDB" id="A0A3R5Q3J6"/>
<evidence type="ECO:0000256" key="5">
    <source>
        <dbReference type="ARBA" id="ARBA00023136"/>
    </source>
</evidence>
<dbReference type="InterPro" id="IPR049452">
    <property type="entry name" value="Anoctamin_TM"/>
</dbReference>
<evidence type="ECO:0000313" key="9">
    <source>
        <dbReference type="Proteomes" id="UP000266721"/>
    </source>
</evidence>
<name>A0A3R5Q3J6_MYTGA</name>
<keyword evidence="3 6" id="KW-0812">Transmembrane</keyword>
<comment type="subcellular location">
    <subcellularLocation>
        <location evidence="1 6">Membrane</location>
        <topology evidence="1 6">Multi-pass membrane protein</topology>
    </subcellularLocation>
</comment>
<dbReference type="GO" id="GO:0005254">
    <property type="term" value="F:chloride channel activity"/>
    <property type="evidence" value="ECO:0007669"/>
    <property type="project" value="TreeGrafter"/>
</dbReference>
<dbReference type="Proteomes" id="UP000266721">
    <property type="component" value="Unassembled WGS sequence"/>
</dbReference>
<feature type="non-terminal residue" evidence="8">
    <location>
        <position position="93"/>
    </location>
</feature>
<dbReference type="InterPro" id="IPR007632">
    <property type="entry name" value="Anoctamin"/>
</dbReference>
<keyword evidence="9" id="KW-1185">Reference proteome</keyword>